<feature type="transmembrane region" description="Helical" evidence="1">
    <location>
        <begin position="33"/>
        <end position="50"/>
    </location>
</feature>
<dbReference type="AlphaFoldDB" id="A0A0R2SV40"/>
<dbReference type="Pfam" id="PF14108">
    <property type="entry name" value="ABA4-like"/>
    <property type="match status" value="1"/>
</dbReference>
<keyword evidence="1" id="KW-1133">Transmembrane helix</keyword>
<evidence type="ECO:0000256" key="1">
    <source>
        <dbReference type="SAM" id="Phobius"/>
    </source>
</evidence>
<organism evidence="2 3">
    <name type="scientific">OM182 bacterium BACL3 MAG-120619-bin3</name>
    <dbReference type="NCBI Taxonomy" id="1655593"/>
    <lineage>
        <taxon>Bacteria</taxon>
        <taxon>Pseudomonadati</taxon>
        <taxon>Pseudomonadota</taxon>
        <taxon>Gammaproteobacteria</taxon>
        <taxon>OMG group</taxon>
        <taxon>OM182 clade</taxon>
    </lineage>
</organism>
<sequence>MTLEQLFSLCGNLSMVGWLGLVLAPRWRVTRDWAAPVIAPIIIGAVYVWLMTSNYPAAPEGAGFGSLAGVTLLFSVPELLLAGWIHYLAFDLFVGAWEVKDAQQTGIHHLAVIPCLFATLLFGPGGLLLYLAIKFAFQTFQKRQPSEA</sequence>
<evidence type="ECO:0000313" key="2">
    <source>
        <dbReference type="EMBL" id="KRO78869.1"/>
    </source>
</evidence>
<dbReference type="InterPro" id="IPR025461">
    <property type="entry name" value="ABA4-like"/>
</dbReference>
<evidence type="ECO:0000313" key="3">
    <source>
        <dbReference type="Proteomes" id="UP000051242"/>
    </source>
</evidence>
<gene>
    <name evidence="2" type="ORF">ABR85_01570</name>
</gene>
<reference evidence="2 3" key="1">
    <citation type="submission" date="2015-10" db="EMBL/GenBank/DDBJ databases">
        <title>Metagenome-Assembled Genomes uncover a global brackish microbiome.</title>
        <authorList>
            <person name="Hugerth L.W."/>
            <person name="Larsson J."/>
            <person name="Alneberg J."/>
            <person name="Lindh M.V."/>
            <person name="Legrand C."/>
            <person name="Pinhassi J."/>
            <person name="Andersson A.F."/>
        </authorList>
    </citation>
    <scope>NUCLEOTIDE SEQUENCE [LARGE SCALE GENOMIC DNA]</scope>
    <source>
        <strain evidence="2">BACL22 MAG-120619-bin3</strain>
    </source>
</reference>
<keyword evidence="1" id="KW-0472">Membrane</keyword>
<feature type="transmembrane region" description="Helical" evidence="1">
    <location>
        <begin position="107"/>
        <end position="133"/>
    </location>
</feature>
<feature type="transmembrane region" description="Helical" evidence="1">
    <location>
        <begin position="62"/>
        <end position="87"/>
    </location>
</feature>
<name>A0A0R2SV40_9GAMM</name>
<dbReference type="Proteomes" id="UP000051242">
    <property type="component" value="Unassembled WGS sequence"/>
</dbReference>
<evidence type="ECO:0008006" key="4">
    <source>
        <dbReference type="Google" id="ProtNLM"/>
    </source>
</evidence>
<proteinExistence type="predicted"/>
<dbReference type="EMBL" id="LICD01000266">
    <property type="protein sequence ID" value="KRO78869.1"/>
    <property type="molecule type" value="Genomic_DNA"/>
</dbReference>
<accession>A0A0R2SV40</accession>
<protein>
    <recommendedName>
        <fullName evidence="4">DUF4281 domain-containing protein</fullName>
    </recommendedName>
</protein>
<comment type="caution">
    <text evidence="2">The sequence shown here is derived from an EMBL/GenBank/DDBJ whole genome shotgun (WGS) entry which is preliminary data.</text>
</comment>
<keyword evidence="1" id="KW-0812">Transmembrane</keyword>
<feature type="transmembrane region" description="Helical" evidence="1">
    <location>
        <begin position="7"/>
        <end position="27"/>
    </location>
</feature>